<dbReference type="Proteomes" id="UP001198830">
    <property type="component" value="Unassembled WGS sequence"/>
</dbReference>
<evidence type="ECO:0000313" key="2">
    <source>
        <dbReference type="EMBL" id="MCC4232614.1"/>
    </source>
</evidence>
<accession>A0ABS8H256</accession>
<protein>
    <submittedName>
        <fullName evidence="2">RES family NAD+ phosphorylase</fullName>
    </submittedName>
</protein>
<dbReference type="EMBL" id="JAJGNP010000004">
    <property type="protein sequence ID" value="MCC4232614.1"/>
    <property type="molecule type" value="Genomic_DNA"/>
</dbReference>
<dbReference type="InterPro" id="IPR014914">
    <property type="entry name" value="RES_dom"/>
</dbReference>
<dbReference type="RefSeq" id="WP_228226822.1">
    <property type="nucleotide sequence ID" value="NZ_JAJGNP010000004.1"/>
</dbReference>
<keyword evidence="3" id="KW-1185">Reference proteome</keyword>
<organism evidence="2 3">
    <name type="scientific">Sphingobium soli</name>
    <dbReference type="NCBI Taxonomy" id="1591116"/>
    <lineage>
        <taxon>Bacteria</taxon>
        <taxon>Pseudomonadati</taxon>
        <taxon>Pseudomonadota</taxon>
        <taxon>Alphaproteobacteria</taxon>
        <taxon>Sphingomonadales</taxon>
        <taxon>Sphingomonadaceae</taxon>
        <taxon>Sphingobium</taxon>
    </lineage>
</organism>
<feature type="domain" description="RES" evidence="1">
    <location>
        <begin position="32"/>
        <end position="168"/>
    </location>
</feature>
<evidence type="ECO:0000259" key="1">
    <source>
        <dbReference type="SMART" id="SM00953"/>
    </source>
</evidence>
<name>A0ABS8H256_9SPHN</name>
<dbReference type="Pfam" id="PF08808">
    <property type="entry name" value="RES"/>
    <property type="match status" value="1"/>
</dbReference>
<reference evidence="2 3" key="1">
    <citation type="submission" date="2021-10" db="EMBL/GenBank/DDBJ databases">
        <title>The diversity and Nitrogen Metabolism of Culturable Nitrate-Utilizing Bacteria Within the Oxygen Minimum Zone of the Changjiang (Yangtze River)Estuary.</title>
        <authorList>
            <person name="Zhang D."/>
            <person name="Zheng J."/>
            <person name="Liu S."/>
            <person name="He W."/>
        </authorList>
    </citation>
    <scope>NUCLEOTIDE SEQUENCE [LARGE SCALE GENOMIC DNA]</scope>
    <source>
        <strain evidence="2 3">FXH275-2</strain>
    </source>
</reference>
<dbReference type="SMART" id="SM00953">
    <property type="entry name" value="RES"/>
    <property type="match status" value="1"/>
</dbReference>
<sequence>MKLDLRRIAARTGPVDLADWPRIIPDRHRATPCDAGFGSSRFSSPGQLFRVLYAAQDFPTVLAEAVIRDRFVGKQRRYLYRPYLESLAATTISTTAPLMLVDLSGGGAYDMGIDTDAKGSRAHVAGQAFAEALHRRTAVDGIIFDSRLTGVPCAAIFDRAFVRLQASPPVDLLRVAALADELKARDIIVRRRRISSR</sequence>
<evidence type="ECO:0000313" key="3">
    <source>
        <dbReference type="Proteomes" id="UP001198830"/>
    </source>
</evidence>
<comment type="caution">
    <text evidence="2">The sequence shown here is derived from an EMBL/GenBank/DDBJ whole genome shotgun (WGS) entry which is preliminary data.</text>
</comment>
<proteinExistence type="predicted"/>
<gene>
    <name evidence="2" type="ORF">LL253_07915</name>
</gene>